<feature type="domain" description="BTB" evidence="2">
    <location>
        <begin position="201"/>
        <end position="265"/>
    </location>
</feature>
<reference evidence="4" key="1">
    <citation type="submission" date="2022-11" db="UniProtKB">
        <authorList>
            <consortium name="WormBaseParasite"/>
        </authorList>
    </citation>
    <scope>IDENTIFICATION</scope>
</reference>
<keyword evidence="3" id="KW-1185">Reference proteome</keyword>
<name>A0A914Q2H4_9BILA</name>
<sequence length="361" mass="41760">MDSYPSPIPFQNSWTIPLNTLQLLRPTIILRSGKKEIKEFPGIQFGMEMKVVVSCNYLFRIGLYLRLFNLKKDMNIRANFSYYISGFKTPSEICIFNVEQCIHGRKIFNFPDDLKPENQLIVNDELKIEVKGLLYVVEPKIEKVIVGASGDSDSDESIDSNDDGDGNDKPRFIQSVFKRNDEKSVKAENSLGNRLWNSNNKDFSIVINKDCEMASIKAHKIILASSSTFFEKFINENGENMIKINLYDLKTVRNAIKFYYDQDISQFLKRLKNAIELFKFSSEYEMEELKQQLELCFVKILSPENVCQISNAAVSTNSQKLRDLCSRTLLIFLKESLPFDNFKILDKDFAFEIIQKYNPLI</sequence>
<dbReference type="WBParaSite" id="PDA_v2.g25433.t1">
    <property type="protein sequence ID" value="PDA_v2.g25433.t1"/>
    <property type="gene ID" value="PDA_v2.g25433"/>
</dbReference>
<dbReference type="Pfam" id="PF00651">
    <property type="entry name" value="BTB"/>
    <property type="match status" value="1"/>
</dbReference>
<evidence type="ECO:0000313" key="3">
    <source>
        <dbReference type="Proteomes" id="UP000887578"/>
    </source>
</evidence>
<dbReference type="AlphaFoldDB" id="A0A914Q2H4"/>
<dbReference type="PANTHER" id="PTHR24410:SF23">
    <property type="entry name" value="BTB DOMAIN-CONTAINING PROTEIN-RELATED"/>
    <property type="match status" value="1"/>
</dbReference>
<proteinExistence type="predicted"/>
<dbReference type="InterPro" id="IPR051481">
    <property type="entry name" value="BTB-POZ/Galectin-3-binding"/>
</dbReference>
<protein>
    <submittedName>
        <fullName evidence="4">BTB domain-containing protein</fullName>
    </submittedName>
</protein>
<organism evidence="3 4">
    <name type="scientific">Panagrolaimus davidi</name>
    <dbReference type="NCBI Taxonomy" id="227884"/>
    <lineage>
        <taxon>Eukaryota</taxon>
        <taxon>Metazoa</taxon>
        <taxon>Ecdysozoa</taxon>
        <taxon>Nematoda</taxon>
        <taxon>Chromadorea</taxon>
        <taxon>Rhabditida</taxon>
        <taxon>Tylenchina</taxon>
        <taxon>Panagrolaimomorpha</taxon>
        <taxon>Panagrolaimoidea</taxon>
        <taxon>Panagrolaimidae</taxon>
        <taxon>Panagrolaimus</taxon>
    </lineage>
</organism>
<dbReference type="SMART" id="SM00225">
    <property type="entry name" value="BTB"/>
    <property type="match status" value="1"/>
</dbReference>
<dbReference type="InterPro" id="IPR011333">
    <property type="entry name" value="SKP1/BTB/POZ_sf"/>
</dbReference>
<dbReference type="CDD" id="cd18186">
    <property type="entry name" value="BTB_POZ_ZBTB_KLHL-like"/>
    <property type="match status" value="1"/>
</dbReference>
<evidence type="ECO:0000256" key="1">
    <source>
        <dbReference type="SAM" id="MobiDB-lite"/>
    </source>
</evidence>
<dbReference type="Gene3D" id="3.30.710.10">
    <property type="entry name" value="Potassium Channel Kv1.1, Chain A"/>
    <property type="match status" value="1"/>
</dbReference>
<evidence type="ECO:0000259" key="2">
    <source>
        <dbReference type="PROSITE" id="PS50097"/>
    </source>
</evidence>
<dbReference type="Proteomes" id="UP000887578">
    <property type="component" value="Unplaced"/>
</dbReference>
<feature type="compositionally biased region" description="Acidic residues" evidence="1">
    <location>
        <begin position="152"/>
        <end position="165"/>
    </location>
</feature>
<feature type="region of interest" description="Disordered" evidence="1">
    <location>
        <begin position="149"/>
        <end position="169"/>
    </location>
</feature>
<dbReference type="PROSITE" id="PS50097">
    <property type="entry name" value="BTB"/>
    <property type="match status" value="1"/>
</dbReference>
<dbReference type="PANTHER" id="PTHR24410">
    <property type="entry name" value="HL07962P-RELATED"/>
    <property type="match status" value="1"/>
</dbReference>
<evidence type="ECO:0000313" key="4">
    <source>
        <dbReference type="WBParaSite" id="PDA_v2.g25433.t1"/>
    </source>
</evidence>
<accession>A0A914Q2H4</accession>
<dbReference type="SUPFAM" id="SSF54695">
    <property type="entry name" value="POZ domain"/>
    <property type="match status" value="1"/>
</dbReference>
<dbReference type="InterPro" id="IPR000210">
    <property type="entry name" value="BTB/POZ_dom"/>
</dbReference>